<dbReference type="RefSeq" id="WP_250921468.1">
    <property type="nucleotide sequence ID" value="NZ_JAMQAW010000029.1"/>
</dbReference>
<comment type="caution">
    <text evidence="1">The sequence shown here is derived from an EMBL/GenBank/DDBJ whole genome shotgun (WGS) entry which is preliminary data.</text>
</comment>
<evidence type="ECO:0000313" key="1">
    <source>
        <dbReference type="EMBL" id="MCM2391136.1"/>
    </source>
</evidence>
<reference evidence="1" key="1">
    <citation type="submission" date="2022-06" db="EMBL/GenBank/DDBJ databases">
        <title>Genome public.</title>
        <authorList>
            <person name="Sun Q."/>
        </authorList>
    </citation>
    <scope>NUCLEOTIDE SEQUENCE</scope>
    <source>
        <strain evidence="1">CWNU-1</strain>
    </source>
</reference>
<keyword evidence="2" id="KW-1185">Reference proteome</keyword>
<organism evidence="1 2">
    <name type="scientific">Streptomyces albipurpureus</name>
    <dbReference type="NCBI Taxonomy" id="2897419"/>
    <lineage>
        <taxon>Bacteria</taxon>
        <taxon>Bacillati</taxon>
        <taxon>Actinomycetota</taxon>
        <taxon>Actinomycetes</taxon>
        <taxon>Kitasatosporales</taxon>
        <taxon>Streptomycetaceae</taxon>
        <taxon>Streptomyces</taxon>
    </lineage>
</organism>
<gene>
    <name evidence="1" type="ORF">NBG84_23060</name>
</gene>
<accession>A0ABT0UVC0</accession>
<proteinExistence type="predicted"/>
<name>A0ABT0UVC0_9ACTN</name>
<protein>
    <submittedName>
        <fullName evidence="1">Uncharacterized protein</fullName>
    </submittedName>
</protein>
<sequence length="53" mass="5428">MTRSNAPATMVAIRFARTRVARSNAPAAVARSGLLGPEGRPLVVAVETVLPGA</sequence>
<dbReference type="EMBL" id="JAMQAW010000029">
    <property type="protein sequence ID" value="MCM2391136.1"/>
    <property type="molecule type" value="Genomic_DNA"/>
</dbReference>
<dbReference type="Proteomes" id="UP001431429">
    <property type="component" value="Unassembled WGS sequence"/>
</dbReference>
<evidence type="ECO:0000313" key="2">
    <source>
        <dbReference type="Proteomes" id="UP001431429"/>
    </source>
</evidence>